<dbReference type="EMBL" id="CADCVH010000107">
    <property type="protein sequence ID" value="CAA9472861.1"/>
    <property type="molecule type" value="Genomic_DNA"/>
</dbReference>
<organism evidence="3">
    <name type="scientific">uncultured Rubrobacteraceae bacterium</name>
    <dbReference type="NCBI Taxonomy" id="349277"/>
    <lineage>
        <taxon>Bacteria</taxon>
        <taxon>Bacillati</taxon>
        <taxon>Actinomycetota</taxon>
        <taxon>Rubrobacteria</taxon>
        <taxon>Rubrobacterales</taxon>
        <taxon>Rubrobacteraceae</taxon>
        <taxon>environmental samples</taxon>
    </lineage>
</organism>
<dbReference type="Pfam" id="PF05199">
    <property type="entry name" value="GMC_oxred_C"/>
    <property type="match status" value="1"/>
</dbReference>
<dbReference type="PANTHER" id="PTHR11552:SF152">
    <property type="entry name" value="OXIDASE (CODA), PUTATIVE (AFU_ORTHOLOGUE AFUA_8G04090)-RELATED"/>
    <property type="match status" value="1"/>
</dbReference>
<dbReference type="InterPro" id="IPR012132">
    <property type="entry name" value="GMC_OxRdtase"/>
</dbReference>
<evidence type="ECO:0000259" key="2">
    <source>
        <dbReference type="Pfam" id="PF05199"/>
    </source>
</evidence>
<comment type="similarity">
    <text evidence="1">Belongs to the GMC oxidoreductase family.</text>
</comment>
<proteinExistence type="inferred from homology"/>
<feature type="domain" description="Glucose-methanol-choline oxidoreductase C-terminal" evidence="2">
    <location>
        <begin position="70"/>
        <end position="206"/>
    </location>
</feature>
<dbReference type="SUPFAM" id="SSF51905">
    <property type="entry name" value="FAD/NAD(P)-binding domain"/>
    <property type="match status" value="1"/>
</dbReference>
<evidence type="ECO:0000256" key="1">
    <source>
        <dbReference type="ARBA" id="ARBA00010790"/>
    </source>
</evidence>
<dbReference type="AlphaFoldDB" id="A0A6J4RJP1"/>
<accession>A0A6J4RJP1</accession>
<dbReference type="PANTHER" id="PTHR11552">
    <property type="entry name" value="GLUCOSE-METHANOL-CHOLINE GMC OXIDOREDUCTASE"/>
    <property type="match status" value="1"/>
</dbReference>
<dbReference type="GO" id="GO:0033713">
    <property type="term" value="F:choline:oxygen 1-oxidoreductase activity"/>
    <property type="evidence" value="ECO:0007669"/>
    <property type="project" value="UniProtKB-EC"/>
</dbReference>
<name>A0A6J4RJP1_9ACTN</name>
<evidence type="ECO:0000313" key="3">
    <source>
        <dbReference type="EMBL" id="CAA9472861.1"/>
    </source>
</evidence>
<dbReference type="EC" id="1.1.3.17" evidence="3"/>
<gene>
    <name evidence="3" type="ORF">AVDCRST_MAG02-3879</name>
</gene>
<keyword evidence="3" id="KW-0560">Oxidoreductase</keyword>
<sequence length="229" mass="25019">MVMWEATRPVPGMSRQGWEAALFARTDPDAEEPDVMFHFGTSAFDLNTAQLGYPTAEQAFCLTPNVMRAKSEGVVRLRSGDPSTPPLIDFRYFTDPDGYDDHVITEGVKLARAIAGQPALRPWVERELAPGPGVRTDEEISEYARRTANTVYHPAGTCRMGAADDPRAVVDPQLRVRGVGRLRVADASVFPTMIGTNPCITCMMIGEKCADLVKEAAAPAPPMERNLVI</sequence>
<protein>
    <submittedName>
        <fullName evidence="3">Choline oxidase</fullName>
        <ecNumber evidence="3">1.1.3.17</ecNumber>
    </submittedName>
</protein>
<dbReference type="InterPro" id="IPR007867">
    <property type="entry name" value="GMC_OxRtase_C"/>
</dbReference>
<dbReference type="GO" id="GO:0050660">
    <property type="term" value="F:flavin adenine dinucleotide binding"/>
    <property type="evidence" value="ECO:0007669"/>
    <property type="project" value="InterPro"/>
</dbReference>
<reference evidence="3" key="1">
    <citation type="submission" date="2020-02" db="EMBL/GenBank/DDBJ databases">
        <authorList>
            <person name="Meier V. D."/>
        </authorList>
    </citation>
    <scope>NUCLEOTIDE SEQUENCE</scope>
    <source>
        <strain evidence="3">AVDCRST_MAG02</strain>
    </source>
</reference>
<dbReference type="SUPFAM" id="SSF54373">
    <property type="entry name" value="FAD-linked reductases, C-terminal domain"/>
    <property type="match status" value="1"/>
</dbReference>
<dbReference type="InterPro" id="IPR036188">
    <property type="entry name" value="FAD/NAD-bd_sf"/>
</dbReference>
<dbReference type="Gene3D" id="3.30.410.40">
    <property type="match status" value="1"/>
</dbReference>